<organism evidence="7 8">
    <name type="scientific">Apiospora marii</name>
    <dbReference type="NCBI Taxonomy" id="335849"/>
    <lineage>
        <taxon>Eukaryota</taxon>
        <taxon>Fungi</taxon>
        <taxon>Dikarya</taxon>
        <taxon>Ascomycota</taxon>
        <taxon>Pezizomycotina</taxon>
        <taxon>Sordariomycetes</taxon>
        <taxon>Xylariomycetidae</taxon>
        <taxon>Amphisphaeriales</taxon>
        <taxon>Apiosporaceae</taxon>
        <taxon>Apiospora</taxon>
    </lineage>
</organism>
<evidence type="ECO:0000313" key="7">
    <source>
        <dbReference type="EMBL" id="KAK8037200.1"/>
    </source>
</evidence>
<feature type="transmembrane region" description="Helical" evidence="6">
    <location>
        <begin position="389"/>
        <end position="409"/>
    </location>
</feature>
<feature type="transmembrane region" description="Helical" evidence="6">
    <location>
        <begin position="267"/>
        <end position="290"/>
    </location>
</feature>
<keyword evidence="8" id="KW-1185">Reference proteome</keyword>
<proteinExistence type="predicted"/>
<dbReference type="Pfam" id="PF03595">
    <property type="entry name" value="SLAC1"/>
    <property type="match status" value="1"/>
</dbReference>
<dbReference type="EMBL" id="JAQQWI010000002">
    <property type="protein sequence ID" value="KAK8037200.1"/>
    <property type="molecule type" value="Genomic_DNA"/>
</dbReference>
<protein>
    <submittedName>
        <fullName evidence="7">Voltage-dependent anion channel</fullName>
    </submittedName>
</protein>
<feature type="transmembrane region" description="Helical" evidence="6">
    <location>
        <begin position="203"/>
        <end position="222"/>
    </location>
</feature>
<dbReference type="Proteomes" id="UP001396898">
    <property type="component" value="Unassembled WGS sequence"/>
</dbReference>
<feature type="transmembrane region" description="Helical" evidence="6">
    <location>
        <begin position="117"/>
        <end position="142"/>
    </location>
</feature>
<evidence type="ECO:0000256" key="3">
    <source>
        <dbReference type="ARBA" id="ARBA00022989"/>
    </source>
</evidence>
<gene>
    <name evidence="7" type="ORF">PG991_000546</name>
</gene>
<evidence type="ECO:0000313" key="8">
    <source>
        <dbReference type="Proteomes" id="UP001396898"/>
    </source>
</evidence>
<evidence type="ECO:0000256" key="2">
    <source>
        <dbReference type="ARBA" id="ARBA00022692"/>
    </source>
</evidence>
<evidence type="ECO:0000256" key="1">
    <source>
        <dbReference type="ARBA" id="ARBA00004141"/>
    </source>
</evidence>
<keyword evidence="4 6" id="KW-0472">Membrane</keyword>
<reference evidence="7 8" key="1">
    <citation type="submission" date="2023-01" db="EMBL/GenBank/DDBJ databases">
        <title>Analysis of 21 Apiospora genomes using comparative genomics revels a genus with tremendous synthesis potential of carbohydrate active enzymes and secondary metabolites.</title>
        <authorList>
            <person name="Sorensen T."/>
        </authorList>
    </citation>
    <scope>NUCLEOTIDE SEQUENCE [LARGE SCALE GENOMIC DNA]</scope>
    <source>
        <strain evidence="7 8">CBS 20057</strain>
    </source>
</reference>
<evidence type="ECO:0000256" key="6">
    <source>
        <dbReference type="SAM" id="Phobius"/>
    </source>
</evidence>
<comment type="subcellular location">
    <subcellularLocation>
        <location evidence="1">Membrane</location>
        <topology evidence="1">Multi-pass membrane protein</topology>
    </subcellularLocation>
</comment>
<feature type="transmembrane region" description="Helical" evidence="6">
    <location>
        <begin position="352"/>
        <end position="377"/>
    </location>
</feature>
<evidence type="ECO:0000256" key="4">
    <source>
        <dbReference type="ARBA" id="ARBA00023136"/>
    </source>
</evidence>
<accession>A0ABR1SSA2</accession>
<dbReference type="InterPro" id="IPR038665">
    <property type="entry name" value="Voltage-dep_anion_channel_sf"/>
</dbReference>
<dbReference type="PANTHER" id="PTHR31162:SF0">
    <property type="entry name" value="MALIC ACID TRANSPORT PROTEIN"/>
    <property type="match status" value="1"/>
</dbReference>
<comment type="caution">
    <text evidence="7">The sequence shown here is derived from an EMBL/GenBank/DDBJ whole genome shotgun (WGS) entry which is preliminary data.</text>
</comment>
<feature type="transmembrane region" description="Helical" evidence="6">
    <location>
        <begin position="163"/>
        <end position="183"/>
    </location>
</feature>
<dbReference type="InterPro" id="IPR030185">
    <property type="entry name" value="Mae1"/>
</dbReference>
<feature type="transmembrane region" description="Helical" evidence="6">
    <location>
        <begin position="234"/>
        <end position="255"/>
    </location>
</feature>
<keyword evidence="2 6" id="KW-0812">Transmembrane</keyword>
<feature type="transmembrane region" description="Helical" evidence="6">
    <location>
        <begin position="421"/>
        <end position="442"/>
    </location>
</feature>
<name>A0ABR1SSA2_9PEZI</name>
<feature type="compositionally biased region" description="Polar residues" evidence="5">
    <location>
        <begin position="1"/>
        <end position="14"/>
    </location>
</feature>
<feature type="region of interest" description="Disordered" evidence="5">
    <location>
        <begin position="1"/>
        <end position="56"/>
    </location>
</feature>
<dbReference type="CDD" id="cd09317">
    <property type="entry name" value="TDT_Mae1_like"/>
    <property type="match status" value="1"/>
</dbReference>
<dbReference type="InterPro" id="IPR004695">
    <property type="entry name" value="SLAC1/Mae1/Ssu1/TehA"/>
</dbReference>
<evidence type="ECO:0000256" key="5">
    <source>
        <dbReference type="SAM" id="MobiDB-lite"/>
    </source>
</evidence>
<dbReference type="PANTHER" id="PTHR31162">
    <property type="entry name" value="MALIC ACID TRANSPORT PROTEIN-RELATED"/>
    <property type="match status" value="1"/>
</dbReference>
<keyword evidence="3 6" id="KW-1133">Transmembrane helix</keyword>
<dbReference type="Gene3D" id="1.50.10.150">
    <property type="entry name" value="Voltage-dependent anion channel"/>
    <property type="match status" value="1"/>
</dbReference>
<sequence>MENQRWPRTTSWRAQQHARGSKKDDPADEGYVSQQHDNDDDNDEKNSPEPLSELDKIRRSQGFTSARVSVRERLSHFTWCWFECTMSTGALAVLVGLQEEEKPFYDTPTRHTILRRVGLGFFVIDILLFTLFFVLISARFMIRPAALKASLHHPHESFFTGTFWVSIALIIEGLSEYAVPWISSIMGNEEEPRWMHQTIEAFFWIYAAGALQLVIFQYHVIFDEERLPIVQKAMPTWILPAYPFIIMGPLAAMILKYGTLQPGQDRSATAMLIGGIFFAGLGWSLAFIMYTVYITRLISGALPKVKRRPDMFVAVGPAGYTATTLSSLGMMAPKVIRPTYLDITSGVPTGDLWKAMSVPAAMFIWMLGFWFFAQAAVSCLRGARRMHFTLSWWAFIFPNAGLTLGMAQIGHAIDSAVIRDAFVPAITVVLIAVWLLVAFMNVRAVWRGDVLWPGKDEDMEDLLDDGNEGGETKAGHDD</sequence>